<comment type="caution">
    <text evidence="2">The sequence shown here is derived from an EMBL/GenBank/DDBJ whole genome shotgun (WGS) entry which is preliminary data.</text>
</comment>
<dbReference type="AlphaFoldDB" id="A0A0G0VNV7"/>
<keyword evidence="1" id="KW-1133">Transmembrane helix</keyword>
<reference evidence="2 3" key="1">
    <citation type="journal article" date="2015" name="Nature">
        <title>rRNA introns, odd ribosomes, and small enigmatic genomes across a large radiation of phyla.</title>
        <authorList>
            <person name="Brown C.T."/>
            <person name="Hug L.A."/>
            <person name="Thomas B.C."/>
            <person name="Sharon I."/>
            <person name="Castelle C.J."/>
            <person name="Singh A."/>
            <person name="Wilkins M.J."/>
            <person name="Williams K.H."/>
            <person name="Banfield J.F."/>
        </authorList>
    </citation>
    <scope>NUCLEOTIDE SEQUENCE [LARGE SCALE GENOMIC DNA]</scope>
</reference>
<accession>A0A0G0VNV7</accession>
<dbReference type="EMBL" id="LBZA01000008">
    <property type="protein sequence ID" value="KKR64472.1"/>
    <property type="molecule type" value="Genomic_DNA"/>
</dbReference>
<evidence type="ECO:0000313" key="3">
    <source>
        <dbReference type="Proteomes" id="UP000034293"/>
    </source>
</evidence>
<feature type="transmembrane region" description="Helical" evidence="1">
    <location>
        <begin position="12"/>
        <end position="34"/>
    </location>
</feature>
<dbReference type="Gene3D" id="3.30.700.10">
    <property type="entry name" value="Glycoprotein, Type 4 Pilin"/>
    <property type="match status" value="1"/>
</dbReference>
<evidence type="ECO:0000256" key="1">
    <source>
        <dbReference type="SAM" id="Phobius"/>
    </source>
</evidence>
<sequence>MKDFNRTERGYTLIEILVVLTVIGILFGAGFVGYRDFSRRQALAGAVKLVNGDLRVAQQNALSGTKPTGAACGGTQTLSGYYFRVVSTTRYQVQAFCSGGSITTNDVNMPPNITISTPSPNPILFKVLGMGTNIPAGGASITLTQGFTGQTQVISIGSGGDIK</sequence>
<keyword evidence="1" id="KW-0472">Membrane</keyword>
<protein>
    <submittedName>
        <fullName evidence="2">Pilin assembly protein</fullName>
    </submittedName>
</protein>
<dbReference type="Pfam" id="PF07963">
    <property type="entry name" value="N_methyl"/>
    <property type="match status" value="1"/>
</dbReference>
<evidence type="ECO:0000313" key="2">
    <source>
        <dbReference type="EMBL" id="KKR64472.1"/>
    </source>
</evidence>
<dbReference type="InterPro" id="IPR045584">
    <property type="entry name" value="Pilin-like"/>
</dbReference>
<name>A0A0G0VNV7_9BACT</name>
<dbReference type="InterPro" id="IPR012902">
    <property type="entry name" value="N_methyl_site"/>
</dbReference>
<dbReference type="SUPFAM" id="SSF54523">
    <property type="entry name" value="Pili subunits"/>
    <property type="match status" value="1"/>
</dbReference>
<keyword evidence="1" id="KW-0812">Transmembrane</keyword>
<dbReference type="Proteomes" id="UP000034293">
    <property type="component" value="Unassembled WGS sequence"/>
</dbReference>
<organism evidence="2 3">
    <name type="scientific">Candidatus Woesebacteria bacterium GW2011_GWA1_40_43</name>
    <dbReference type="NCBI Taxonomy" id="1618553"/>
    <lineage>
        <taxon>Bacteria</taxon>
        <taxon>Candidatus Woeseibacteriota</taxon>
    </lineage>
</organism>
<dbReference type="NCBIfam" id="TIGR02532">
    <property type="entry name" value="IV_pilin_GFxxxE"/>
    <property type="match status" value="1"/>
</dbReference>
<gene>
    <name evidence="2" type="ORF">UU02_C0008G0009</name>
</gene>
<proteinExistence type="predicted"/>